<feature type="transmembrane region" description="Helical" evidence="8">
    <location>
        <begin position="345"/>
        <end position="365"/>
    </location>
</feature>
<accession>A0A0G0AIN0</accession>
<evidence type="ECO:0000256" key="2">
    <source>
        <dbReference type="ARBA" id="ARBA00022475"/>
    </source>
</evidence>
<dbReference type="PANTHER" id="PTHR33908:SF11">
    <property type="entry name" value="MEMBRANE PROTEIN"/>
    <property type="match status" value="1"/>
</dbReference>
<feature type="transmembrane region" description="Helical" evidence="8">
    <location>
        <begin position="202"/>
        <end position="221"/>
    </location>
</feature>
<evidence type="ECO:0000256" key="3">
    <source>
        <dbReference type="ARBA" id="ARBA00022676"/>
    </source>
</evidence>
<dbReference type="GO" id="GO:0009103">
    <property type="term" value="P:lipopolysaccharide biosynthetic process"/>
    <property type="evidence" value="ECO:0007669"/>
    <property type="project" value="UniProtKB-ARBA"/>
</dbReference>
<keyword evidence="6 8" id="KW-1133">Transmembrane helix</keyword>
<keyword evidence="5 8" id="KW-0812">Transmembrane</keyword>
<evidence type="ECO:0000256" key="7">
    <source>
        <dbReference type="ARBA" id="ARBA00023136"/>
    </source>
</evidence>
<dbReference type="GO" id="GO:0005886">
    <property type="term" value="C:plasma membrane"/>
    <property type="evidence" value="ECO:0007669"/>
    <property type="project" value="UniProtKB-SubCell"/>
</dbReference>
<feature type="transmembrane region" description="Helical" evidence="8">
    <location>
        <begin position="137"/>
        <end position="153"/>
    </location>
</feature>
<dbReference type="InterPro" id="IPR038731">
    <property type="entry name" value="RgtA/B/C-like"/>
</dbReference>
<evidence type="ECO:0000256" key="1">
    <source>
        <dbReference type="ARBA" id="ARBA00004651"/>
    </source>
</evidence>
<reference evidence="10 11" key="1">
    <citation type="journal article" date="2015" name="Nature">
        <title>rRNA introns, odd ribosomes, and small enigmatic genomes across a large radiation of phyla.</title>
        <authorList>
            <person name="Brown C.T."/>
            <person name="Hug L.A."/>
            <person name="Thomas B.C."/>
            <person name="Sharon I."/>
            <person name="Castelle C.J."/>
            <person name="Singh A."/>
            <person name="Wilkins M.J."/>
            <person name="Williams K.H."/>
            <person name="Banfield J.F."/>
        </authorList>
    </citation>
    <scope>NUCLEOTIDE SEQUENCE [LARGE SCALE GENOMIC DNA]</scope>
</reference>
<evidence type="ECO:0000256" key="4">
    <source>
        <dbReference type="ARBA" id="ARBA00022679"/>
    </source>
</evidence>
<evidence type="ECO:0000256" key="5">
    <source>
        <dbReference type="ARBA" id="ARBA00022692"/>
    </source>
</evidence>
<keyword evidence="2" id="KW-1003">Cell membrane</keyword>
<evidence type="ECO:0000313" key="10">
    <source>
        <dbReference type="EMBL" id="KKP51046.1"/>
    </source>
</evidence>
<keyword evidence="3" id="KW-0328">Glycosyltransferase</keyword>
<dbReference type="Proteomes" id="UP000034045">
    <property type="component" value="Unassembled WGS sequence"/>
</dbReference>
<proteinExistence type="predicted"/>
<organism evidence="10 11">
    <name type="scientific">Candidatus Roizmanbacteria bacterium GW2011_GWA2_33_33</name>
    <dbReference type="NCBI Taxonomy" id="1618476"/>
    <lineage>
        <taxon>Bacteria</taxon>
        <taxon>Candidatus Roizmaniibacteriota</taxon>
    </lineage>
</organism>
<keyword evidence="4 10" id="KW-0808">Transferase</keyword>
<comment type="subcellular location">
    <subcellularLocation>
        <location evidence="1">Cell membrane</location>
        <topology evidence="1">Multi-pass membrane protein</topology>
    </subcellularLocation>
</comment>
<feature type="transmembrane region" description="Helical" evidence="8">
    <location>
        <begin position="311"/>
        <end position="333"/>
    </location>
</feature>
<protein>
    <submittedName>
        <fullName evidence="10">Glycosyl transferase, family 39</fullName>
    </submittedName>
</protein>
<feature type="transmembrane region" description="Helical" evidence="8">
    <location>
        <begin position="84"/>
        <end position="105"/>
    </location>
</feature>
<feature type="transmembrane region" description="Helical" evidence="8">
    <location>
        <begin position="267"/>
        <end position="284"/>
    </location>
</feature>
<gene>
    <name evidence="10" type="ORF">UR42_C0021G0003</name>
</gene>
<dbReference type="AlphaFoldDB" id="A0A0G0AIN0"/>
<feature type="transmembrane region" description="Helical" evidence="8">
    <location>
        <begin position="111"/>
        <end position="130"/>
    </location>
</feature>
<feature type="transmembrane region" description="Helical" evidence="8">
    <location>
        <begin position="6"/>
        <end position="23"/>
    </location>
</feature>
<comment type="caution">
    <text evidence="10">The sequence shown here is derived from an EMBL/GenBank/DDBJ whole genome shotgun (WGS) entry which is preliminary data.</text>
</comment>
<dbReference type="Pfam" id="PF13231">
    <property type="entry name" value="PMT_2"/>
    <property type="match status" value="1"/>
</dbReference>
<keyword evidence="7 8" id="KW-0472">Membrane</keyword>
<dbReference type="PANTHER" id="PTHR33908">
    <property type="entry name" value="MANNOSYLTRANSFERASE YKCB-RELATED"/>
    <property type="match status" value="1"/>
</dbReference>
<dbReference type="EMBL" id="LBPD01000021">
    <property type="protein sequence ID" value="KKP51046.1"/>
    <property type="molecule type" value="Genomic_DNA"/>
</dbReference>
<feature type="transmembrane region" description="Helical" evidence="8">
    <location>
        <begin position="159"/>
        <end position="190"/>
    </location>
</feature>
<evidence type="ECO:0000256" key="6">
    <source>
        <dbReference type="ARBA" id="ARBA00022989"/>
    </source>
</evidence>
<evidence type="ECO:0000256" key="8">
    <source>
        <dbReference type="SAM" id="Phobius"/>
    </source>
</evidence>
<feature type="domain" description="Glycosyltransferase RgtA/B/C/D-like" evidence="9">
    <location>
        <begin position="63"/>
        <end position="219"/>
    </location>
</feature>
<sequence length="472" mass="55132">MKLLKIYWPVVLLTLLFSFIMFFRIDWLSLANWDEAWYGGIARGIAQTGNFMKMDWNGKIYYHHPPLGYILMAISIKVFGITELAVRFTSAILGLGSIILLYFIGNKLFKSRLVGFVSSLILGTSVWYLIRTRSGDLDSIFIFFYLLTIYFSLKVKDNFNWFIATMIAFACLILSKTLAGVSAGALIFFLNITDVFKSKKNFLKAIVGVLLFFAIVLPWYYVQLTTFEHFYEEHFIAVGMRNKSLSSMFHIETFLPMFYLHMGIRKWYYIWIASIGLIIITFRFIKKEFFMLLLWNLIVLYPFLTTNETHIWHLIPVYLPIALIIAGGVFWGKELFVKITRLKKLNWLANIFYILFFLFIASLQVKNFYKEVYPTSRFLPDDVDISKKAAKYTVPIYLDDNFTPVAVYYSGRRIYSLIDLPDPNKKAIPFFQNQQGEFVLITRNNILRELDTAGLKYKILDSNSFLSIIKRP</sequence>
<evidence type="ECO:0000259" key="9">
    <source>
        <dbReference type="Pfam" id="PF13231"/>
    </source>
</evidence>
<dbReference type="GO" id="GO:0016763">
    <property type="term" value="F:pentosyltransferase activity"/>
    <property type="evidence" value="ECO:0007669"/>
    <property type="project" value="TreeGrafter"/>
</dbReference>
<name>A0A0G0AIN0_9BACT</name>
<dbReference type="InterPro" id="IPR050297">
    <property type="entry name" value="LipidA_mod_glycosyltrf_83"/>
</dbReference>
<evidence type="ECO:0000313" key="11">
    <source>
        <dbReference type="Proteomes" id="UP000034045"/>
    </source>
</evidence>